<keyword evidence="1" id="KW-1133">Transmembrane helix</keyword>
<feature type="transmembrane region" description="Helical" evidence="1">
    <location>
        <begin position="89"/>
        <end position="107"/>
    </location>
</feature>
<sequence length="156" mass="18301">MIKKIILYGVLILSWSSLFKLDKDAFKRYLPVGTFTSLIYTLLSKINESQKWSKVTQTIFPRLPSNFPFAYGPFLFLPIWVFKFTFGKFWLYSITNATLGYLFAYPITNYFEKFGVYKMRRMSRNQLFLSSFSSSIVIYLYQVFINGTLKGSLGEQ</sequence>
<protein>
    <submittedName>
        <fullName evidence="2">Uncharacterized protein</fullName>
    </submittedName>
</protein>
<evidence type="ECO:0000256" key="1">
    <source>
        <dbReference type="SAM" id="Phobius"/>
    </source>
</evidence>
<feature type="transmembrane region" description="Helical" evidence="1">
    <location>
        <begin position="67"/>
        <end position="83"/>
    </location>
</feature>
<name>A0A072NPW4_SCHAZ</name>
<evidence type="ECO:0000313" key="2">
    <source>
        <dbReference type="EMBL" id="KEF38953.1"/>
    </source>
</evidence>
<dbReference type="AlphaFoldDB" id="A0A072NPW4"/>
<keyword evidence="1" id="KW-0472">Membrane</keyword>
<accession>A0A072NPW4</accession>
<comment type="caution">
    <text evidence="2">The sequence shown here is derived from an EMBL/GenBank/DDBJ whole genome shotgun (WGS) entry which is preliminary data.</text>
</comment>
<dbReference type="EMBL" id="JJRY01000005">
    <property type="protein sequence ID" value="KEF38953.1"/>
    <property type="molecule type" value="Genomic_DNA"/>
</dbReference>
<proteinExistence type="predicted"/>
<keyword evidence="1" id="KW-0812">Transmembrane</keyword>
<feature type="transmembrane region" description="Helical" evidence="1">
    <location>
        <begin position="28"/>
        <end position="46"/>
    </location>
</feature>
<evidence type="ECO:0000313" key="3">
    <source>
        <dbReference type="Proteomes" id="UP000027936"/>
    </source>
</evidence>
<reference evidence="2 3" key="1">
    <citation type="submission" date="2014-04" db="EMBL/GenBank/DDBJ databases">
        <title>Draft genome sequence of Bacillus azotoformans MEV2011, a (co-) denitrifying strain unable to grow in the presence of oxygen.</title>
        <authorList>
            <person name="Nielsen M."/>
            <person name="Schreiber L."/>
            <person name="Finster K."/>
            <person name="Schramm A."/>
        </authorList>
    </citation>
    <scope>NUCLEOTIDE SEQUENCE [LARGE SCALE GENOMIC DNA]</scope>
    <source>
        <strain evidence="2 3">MEV2011</strain>
    </source>
</reference>
<dbReference type="Proteomes" id="UP000027936">
    <property type="component" value="Unassembled WGS sequence"/>
</dbReference>
<dbReference type="OrthoDB" id="1683771at2"/>
<gene>
    <name evidence="2" type="ORF">M670_01769</name>
</gene>
<organism evidence="2 3">
    <name type="scientific">Schinkia azotoformans MEV2011</name>
    <dbReference type="NCBI Taxonomy" id="1348973"/>
    <lineage>
        <taxon>Bacteria</taxon>
        <taxon>Bacillati</taxon>
        <taxon>Bacillota</taxon>
        <taxon>Bacilli</taxon>
        <taxon>Bacillales</taxon>
        <taxon>Bacillaceae</taxon>
        <taxon>Calidifontibacillus/Schinkia group</taxon>
        <taxon>Schinkia</taxon>
    </lineage>
</organism>
<dbReference type="RefSeq" id="WP_035194963.1">
    <property type="nucleotide sequence ID" value="NZ_JJRY01000005.1"/>
</dbReference>
<feature type="transmembrane region" description="Helical" evidence="1">
    <location>
        <begin position="127"/>
        <end position="145"/>
    </location>
</feature>